<name>A0A9X8D511_9BURK</name>
<keyword evidence="1" id="KW-1133">Transmembrane helix</keyword>
<keyword evidence="1" id="KW-0812">Transmembrane</keyword>
<proteinExistence type="predicted"/>
<reference evidence="2 3" key="1">
    <citation type="submission" date="2018-09" db="EMBL/GenBank/DDBJ databases">
        <title>Acidovorax cavernicola nov. sp. isolated from Gruta de las Maravillas (Aracena, Spain).</title>
        <authorList>
            <person name="Jurado V."/>
            <person name="Gutierrez-Patricio S."/>
            <person name="Gonzalez-Pimentel J.L."/>
            <person name="Miller A.Z."/>
            <person name="Laiz L."/>
            <person name="Saiz-Jimenez C."/>
        </authorList>
    </citation>
    <scope>NUCLEOTIDE SEQUENCE [LARGE SCALE GENOMIC DNA]</scope>
    <source>
        <strain evidence="2 3">1011MAR4D40.2</strain>
    </source>
</reference>
<organism evidence="2 3">
    <name type="scientific">Acidovorax cavernicola</name>
    <dbReference type="NCBI Taxonomy" id="1675792"/>
    <lineage>
        <taxon>Bacteria</taxon>
        <taxon>Pseudomonadati</taxon>
        <taxon>Pseudomonadota</taxon>
        <taxon>Betaproteobacteria</taxon>
        <taxon>Burkholderiales</taxon>
        <taxon>Comamonadaceae</taxon>
        <taxon>Acidovorax</taxon>
    </lineage>
</organism>
<dbReference type="RefSeq" id="WP_119554382.1">
    <property type="nucleotide sequence ID" value="NZ_QXMN01000017.1"/>
</dbReference>
<accession>A0A9X8D511</accession>
<dbReference type="AlphaFoldDB" id="A0A9X8D511"/>
<feature type="transmembrane region" description="Helical" evidence="1">
    <location>
        <begin position="75"/>
        <end position="96"/>
    </location>
</feature>
<protein>
    <submittedName>
        <fullName evidence="2">Uncharacterized protein</fullName>
    </submittedName>
</protein>
<keyword evidence="3" id="KW-1185">Reference proteome</keyword>
<dbReference type="Proteomes" id="UP000265619">
    <property type="component" value="Unassembled WGS sequence"/>
</dbReference>
<dbReference type="OrthoDB" id="8907147at2"/>
<comment type="caution">
    <text evidence="2">The sequence shown here is derived from an EMBL/GenBank/DDBJ whole genome shotgun (WGS) entry which is preliminary data.</text>
</comment>
<evidence type="ECO:0000256" key="1">
    <source>
        <dbReference type="SAM" id="Phobius"/>
    </source>
</evidence>
<sequence length="172" mass="19177">MTIKTTTTEADVRRHVAAVRIPTPSEQDRLEVRLLTIYVTLSFANDLIGPITYIYQIAPSMLFKVASLARATGFVGSLFVVALLLMLPHAIALVFFPRSLACRWPRKAACLAAAITSLTWFYLAVLAVPLDSGPLSFLYGRQAMESLFLSLLFAVSLNAQQLRKLHDWFFAR</sequence>
<evidence type="ECO:0000313" key="2">
    <source>
        <dbReference type="EMBL" id="RIX79109.1"/>
    </source>
</evidence>
<dbReference type="EMBL" id="QXMN01000017">
    <property type="protein sequence ID" value="RIX79109.1"/>
    <property type="molecule type" value="Genomic_DNA"/>
</dbReference>
<gene>
    <name evidence="2" type="ORF">D3H34_15325</name>
</gene>
<feature type="transmembrane region" description="Helical" evidence="1">
    <location>
        <begin position="35"/>
        <end position="55"/>
    </location>
</feature>
<keyword evidence="1" id="KW-0472">Membrane</keyword>
<evidence type="ECO:0000313" key="3">
    <source>
        <dbReference type="Proteomes" id="UP000265619"/>
    </source>
</evidence>
<feature type="transmembrane region" description="Helical" evidence="1">
    <location>
        <begin position="108"/>
        <end position="130"/>
    </location>
</feature>